<comment type="subunit">
    <text evidence="8">Monomer.</text>
</comment>
<dbReference type="InterPro" id="IPR023193">
    <property type="entry name" value="EPSP_synthase_CS"/>
</dbReference>
<dbReference type="InterPro" id="IPR013792">
    <property type="entry name" value="RNA3'P_cycl/enolpyr_Trfase_a/b"/>
</dbReference>
<keyword evidence="11" id="KW-1185">Reference proteome</keyword>
<dbReference type="InterPro" id="IPR036968">
    <property type="entry name" value="Enolpyruvate_Tfrase_sf"/>
</dbReference>
<reference evidence="10 11" key="2">
    <citation type="journal article" date="2011" name="PLoS Genet.">
        <title>Parallel evolution of a type IV secretion system in radiating lineages of the host-restricted bacterial pathogen Bartonella.</title>
        <authorList>
            <person name="Engel P."/>
            <person name="Salzburger W."/>
            <person name="Liesch M."/>
            <person name="Chang C.C."/>
            <person name="Maruyama S."/>
            <person name="Lanz C."/>
            <person name="Calteau A."/>
            <person name="Lajus A."/>
            <person name="Medigue C."/>
            <person name="Schuster S.C."/>
            <person name="Dehio C."/>
        </authorList>
    </citation>
    <scope>NUCLEOTIDE SEQUENCE [LARGE SCALE GENOMIC DNA]</scope>
    <source>
        <strain evidence="11">CIP 104772 / 73</strain>
    </source>
</reference>
<feature type="active site" description="Proton acceptor" evidence="8">
    <location>
        <position position="323"/>
    </location>
</feature>
<dbReference type="eggNOG" id="COG0128">
    <property type="taxonomic scope" value="Bacteria"/>
</dbReference>
<comment type="pathway">
    <text evidence="1 8">Metabolic intermediate biosynthesis; chorismate biosynthesis; chorismate from D-erythrose 4-phosphate and phosphoenolpyruvate: step 6/7.</text>
</comment>
<dbReference type="PANTHER" id="PTHR21090:SF5">
    <property type="entry name" value="PENTAFUNCTIONAL AROM POLYPEPTIDE"/>
    <property type="match status" value="1"/>
</dbReference>
<feature type="binding site" evidence="8">
    <location>
        <position position="172"/>
    </location>
    <ligand>
        <name>phosphoenolpyruvate</name>
        <dbReference type="ChEBI" id="CHEBI:58702"/>
    </ligand>
</feature>
<dbReference type="GO" id="GO:0003866">
    <property type="term" value="F:3-phosphoshikimate 1-carboxyvinyltransferase activity"/>
    <property type="evidence" value="ECO:0007669"/>
    <property type="project" value="UniProtKB-UniRule"/>
</dbReference>
<dbReference type="HOGENOM" id="CLU_024321_0_1_5"/>
<dbReference type="GO" id="GO:0009423">
    <property type="term" value="P:chorismate biosynthetic process"/>
    <property type="evidence" value="ECO:0007669"/>
    <property type="project" value="UniProtKB-UniRule"/>
</dbReference>
<dbReference type="CDD" id="cd01556">
    <property type="entry name" value="EPSP_synthase"/>
    <property type="match status" value="1"/>
</dbReference>
<evidence type="ECO:0000256" key="8">
    <source>
        <dbReference type="HAMAP-Rule" id="MF_00210"/>
    </source>
</evidence>
<keyword evidence="6 8" id="KW-0057">Aromatic amino acid biosynthesis</keyword>
<organism evidence="10 11">
    <name type="scientific">Bartonella clarridgeiae (strain CCUG 45776 / CIP 104772 / 73)</name>
    <dbReference type="NCBI Taxonomy" id="696125"/>
    <lineage>
        <taxon>Bacteria</taxon>
        <taxon>Pseudomonadati</taxon>
        <taxon>Pseudomonadota</taxon>
        <taxon>Alphaproteobacteria</taxon>
        <taxon>Hyphomicrobiales</taxon>
        <taxon>Bartonellaceae</taxon>
        <taxon>Bartonella</taxon>
    </lineage>
</organism>
<gene>
    <name evidence="8 10" type="primary">aroA</name>
    <name evidence="10" type="ordered locus">BARCL_0103</name>
</gene>
<dbReference type="AlphaFoldDB" id="E6YFZ6"/>
<keyword evidence="3 8" id="KW-0963">Cytoplasm</keyword>
<evidence type="ECO:0000256" key="2">
    <source>
        <dbReference type="ARBA" id="ARBA00009948"/>
    </source>
</evidence>
<keyword evidence="4 8" id="KW-0028">Amino-acid biosynthesis</keyword>
<dbReference type="NCBIfam" id="TIGR01356">
    <property type="entry name" value="aroA"/>
    <property type="match status" value="1"/>
</dbReference>
<dbReference type="Gene3D" id="3.65.10.10">
    <property type="entry name" value="Enolpyruvate transferase domain"/>
    <property type="match status" value="2"/>
</dbReference>
<comment type="function">
    <text evidence="8">Catalyzes the transfer of the enolpyruvyl moiety of phosphoenolpyruvate (PEP) to the 5-hydroxyl of shikimate-3-phosphate (S3P) to produce enolpyruvyl shikimate-3-phosphate and inorganic phosphate.</text>
</comment>
<comment type="similarity">
    <text evidence="2 8">Belongs to the EPSP synthase family.</text>
</comment>
<dbReference type="UniPathway" id="UPA00053">
    <property type="reaction ID" value="UER00089"/>
</dbReference>
<dbReference type="Pfam" id="PF00275">
    <property type="entry name" value="EPSP_synthase"/>
    <property type="match status" value="1"/>
</dbReference>
<reference evidence="11" key="1">
    <citation type="submission" date="2009-11" db="EMBL/GenBank/DDBJ databases">
        <title>Genome sequencing of Bartonella species and comparative genomics.</title>
        <authorList>
            <person name="Engel P."/>
            <person name="Salzburger W."/>
            <person name="Marius L."/>
            <person name="Chao-Chin C."/>
            <person name="Soichi M."/>
            <person name="Christa L."/>
            <person name="Alexandra C."/>
            <person name="Aurelie L."/>
            <person name="Claudine M."/>
            <person name="Stephan S.C."/>
            <person name="Christoph D."/>
        </authorList>
    </citation>
    <scope>NUCLEOTIDE SEQUENCE [LARGE SCALE GENOMIC DNA]</scope>
    <source>
        <strain evidence="11">CIP 104772 / 73</strain>
    </source>
</reference>
<dbReference type="HAMAP" id="MF_00210">
    <property type="entry name" value="EPSP_synth"/>
    <property type="match status" value="1"/>
</dbReference>
<dbReference type="GO" id="GO:0009073">
    <property type="term" value="P:aromatic amino acid family biosynthetic process"/>
    <property type="evidence" value="ECO:0007669"/>
    <property type="project" value="UniProtKB-KW"/>
</dbReference>
<feature type="binding site" evidence="8">
    <location>
        <position position="125"/>
    </location>
    <ligand>
        <name>phosphoenolpyruvate</name>
        <dbReference type="ChEBI" id="CHEBI:58702"/>
    </ligand>
</feature>
<comment type="subcellular location">
    <subcellularLocation>
        <location evidence="8">Cytoplasm</location>
    </subcellularLocation>
</comment>
<feature type="binding site" evidence="8">
    <location>
        <position position="25"/>
    </location>
    <ligand>
        <name>3-phosphoshikimate</name>
        <dbReference type="ChEBI" id="CHEBI:145989"/>
    </ligand>
</feature>
<dbReference type="SUPFAM" id="SSF55205">
    <property type="entry name" value="EPT/RTPC-like"/>
    <property type="match status" value="1"/>
</dbReference>
<feature type="binding site" evidence="8">
    <location>
        <position position="26"/>
    </location>
    <ligand>
        <name>3-phosphoshikimate</name>
        <dbReference type="ChEBI" id="CHEBI:145989"/>
    </ligand>
</feature>
<feature type="binding site" evidence="8">
    <location>
        <position position="97"/>
    </location>
    <ligand>
        <name>phosphoenolpyruvate</name>
        <dbReference type="ChEBI" id="CHEBI:58702"/>
    </ligand>
</feature>
<evidence type="ECO:0000313" key="11">
    <source>
        <dbReference type="Proteomes" id="UP000009101"/>
    </source>
</evidence>
<name>E6YFZ6_BARC7</name>
<dbReference type="KEGG" id="bcd:BARCL_0103"/>
<feature type="binding site" evidence="8">
    <location>
        <position position="350"/>
    </location>
    <ligand>
        <name>3-phosphoshikimate</name>
        <dbReference type="ChEBI" id="CHEBI:145989"/>
    </ligand>
</feature>
<feature type="binding site" evidence="8">
    <location>
        <position position="30"/>
    </location>
    <ligand>
        <name>3-phosphoshikimate</name>
        <dbReference type="ChEBI" id="CHEBI:145989"/>
    </ligand>
</feature>
<evidence type="ECO:0000259" key="9">
    <source>
        <dbReference type="Pfam" id="PF00275"/>
    </source>
</evidence>
<proteinExistence type="inferred from homology"/>
<keyword evidence="5 8" id="KW-0808">Transferase</keyword>
<sequence>MYKAIPATAKKSTNLSGTIKIPGDKSISHRAVILGGLAHGESHIYGLLESDDVLRTVTIMQAMGAQCYKKNNLWIIRGTGNGCLLQARTPLNFGNSGTSARLIMGLVGSYHMKTTFLGDASLSRRPMEHILNPLRLMGVEIEPTLGNHLPLTLYGPKMANPIRYRVPMASAQVKSAVLLAGLNTAGTTTVIEPTLTRDHTEKMLKAFGAELDIETDKEGARFISLKGQPHLTGQIINVPGDPSSAAFPIIAALLVEDSDITLENVLINDSRMGFIQTLWEMGAKIELLNQREIGIENVADIRVRSSELKGVTIPKERAPSMIDEYPALAITAAFANGTTVMSGIKELRIKESNRLSALAEGFKINHVHCEKGNDFLIVHGKNSIKGLGGGYVTTHLDHRIAMCFLIFGLVSEKPVIIDDKRMIATSFPEFIPLMRQLGGQIY</sequence>
<evidence type="ECO:0000256" key="4">
    <source>
        <dbReference type="ARBA" id="ARBA00022605"/>
    </source>
</evidence>
<dbReference type="PROSITE" id="PS00104">
    <property type="entry name" value="EPSP_SYNTHASE_1"/>
    <property type="match status" value="1"/>
</dbReference>
<dbReference type="RefSeq" id="WP_013544460.1">
    <property type="nucleotide sequence ID" value="NC_014932.1"/>
</dbReference>
<feature type="binding site" evidence="8">
    <location>
        <position position="354"/>
    </location>
    <ligand>
        <name>phosphoenolpyruvate</name>
        <dbReference type="ChEBI" id="CHEBI:58702"/>
    </ligand>
</feature>
<dbReference type="OrthoDB" id="9809920at2"/>
<dbReference type="STRING" id="696125.BARCL_0103"/>
<feature type="domain" description="Enolpyruvate transferase" evidence="9">
    <location>
        <begin position="10"/>
        <end position="432"/>
    </location>
</feature>
<feature type="binding site" evidence="8">
    <location>
        <position position="323"/>
    </location>
    <ligand>
        <name>3-phosphoshikimate</name>
        <dbReference type="ChEBI" id="CHEBI:145989"/>
    </ligand>
</feature>
<dbReference type="EMBL" id="FN645454">
    <property type="protein sequence ID" value="CBI75784.1"/>
    <property type="molecule type" value="Genomic_DNA"/>
</dbReference>
<protein>
    <recommendedName>
        <fullName evidence="8">3-phosphoshikimate 1-carboxyvinyltransferase</fullName>
        <ecNumber evidence="8">2.5.1.19</ecNumber>
    </recommendedName>
    <alternativeName>
        <fullName evidence="8">5-enolpyruvylshikimate-3-phosphate synthase</fullName>
        <shortName evidence="8">EPSP synthase</shortName>
        <shortName evidence="8">EPSPS</shortName>
    </alternativeName>
</protein>
<evidence type="ECO:0000256" key="7">
    <source>
        <dbReference type="ARBA" id="ARBA00044633"/>
    </source>
</evidence>
<dbReference type="Proteomes" id="UP000009101">
    <property type="component" value="Chromosome"/>
</dbReference>
<feature type="binding site" evidence="8">
    <location>
        <position position="25"/>
    </location>
    <ligand>
        <name>phosphoenolpyruvate</name>
        <dbReference type="ChEBI" id="CHEBI:58702"/>
    </ligand>
</feature>
<evidence type="ECO:0000256" key="1">
    <source>
        <dbReference type="ARBA" id="ARBA00004811"/>
    </source>
</evidence>
<dbReference type="PANTHER" id="PTHR21090">
    <property type="entry name" value="AROM/DEHYDROQUINATE SYNTHASE"/>
    <property type="match status" value="1"/>
</dbReference>
<comment type="catalytic activity">
    <reaction evidence="7">
        <text>3-phosphoshikimate + phosphoenolpyruvate = 5-O-(1-carboxyvinyl)-3-phosphoshikimate + phosphate</text>
        <dbReference type="Rhea" id="RHEA:21256"/>
        <dbReference type="ChEBI" id="CHEBI:43474"/>
        <dbReference type="ChEBI" id="CHEBI:57701"/>
        <dbReference type="ChEBI" id="CHEBI:58702"/>
        <dbReference type="ChEBI" id="CHEBI:145989"/>
        <dbReference type="EC" id="2.5.1.19"/>
    </reaction>
    <physiologicalReaction direction="left-to-right" evidence="7">
        <dbReference type="Rhea" id="RHEA:21257"/>
    </physiologicalReaction>
</comment>
<evidence type="ECO:0000256" key="5">
    <source>
        <dbReference type="ARBA" id="ARBA00022679"/>
    </source>
</evidence>
<accession>E6YFZ6</accession>
<evidence type="ECO:0000256" key="3">
    <source>
        <dbReference type="ARBA" id="ARBA00022490"/>
    </source>
</evidence>
<feature type="binding site" evidence="8">
    <location>
        <position position="399"/>
    </location>
    <ligand>
        <name>phosphoenolpyruvate</name>
        <dbReference type="ChEBI" id="CHEBI:58702"/>
    </ligand>
</feature>
<dbReference type="GO" id="GO:0008652">
    <property type="term" value="P:amino acid biosynthetic process"/>
    <property type="evidence" value="ECO:0007669"/>
    <property type="project" value="UniProtKB-KW"/>
</dbReference>
<dbReference type="InterPro" id="IPR001986">
    <property type="entry name" value="Enolpyruvate_Tfrase_dom"/>
</dbReference>
<dbReference type="PIRSF" id="PIRSF000505">
    <property type="entry name" value="EPSPS"/>
    <property type="match status" value="1"/>
</dbReference>
<dbReference type="FunFam" id="3.65.10.10:FF:000005">
    <property type="entry name" value="3-phosphoshikimate 1-carboxyvinyltransferase"/>
    <property type="match status" value="1"/>
</dbReference>
<evidence type="ECO:0000313" key="10">
    <source>
        <dbReference type="EMBL" id="CBI75784.1"/>
    </source>
</evidence>
<feature type="binding site" evidence="8">
    <location>
        <position position="172"/>
    </location>
    <ligand>
        <name>3-phosphoshikimate</name>
        <dbReference type="ChEBI" id="CHEBI:145989"/>
    </ligand>
</feature>
<comment type="caution">
    <text evidence="8">Lacks conserved residue(s) required for the propagation of feature annotation.</text>
</comment>
<dbReference type="InterPro" id="IPR006264">
    <property type="entry name" value="EPSP_synthase"/>
</dbReference>
<feature type="binding site" evidence="8">
    <location>
        <position position="170"/>
    </location>
    <ligand>
        <name>3-phosphoshikimate</name>
        <dbReference type="ChEBI" id="CHEBI:145989"/>
    </ligand>
</feature>
<dbReference type="EC" id="2.5.1.19" evidence="8"/>
<dbReference type="GO" id="GO:0005737">
    <property type="term" value="C:cytoplasm"/>
    <property type="evidence" value="ECO:0007669"/>
    <property type="project" value="UniProtKB-SubCell"/>
</dbReference>
<evidence type="ECO:0000256" key="6">
    <source>
        <dbReference type="ARBA" id="ARBA00023141"/>
    </source>
</evidence>